<protein>
    <submittedName>
        <fullName evidence="1">Uncharacterized protein</fullName>
    </submittedName>
</protein>
<dbReference type="Proteomes" id="UP000190774">
    <property type="component" value="Unassembled WGS sequence"/>
</dbReference>
<name>A0A1T4Z164_9BACT</name>
<dbReference type="AlphaFoldDB" id="A0A1T4Z164"/>
<dbReference type="STRING" id="48467.SAMN02745166_04735"/>
<sequence>MPLGPKINDLSELERHLLVFEQVIHEANYTFSSRIRNHQ</sequence>
<organism evidence="1 2">
    <name type="scientific">Prosthecobacter debontii</name>
    <dbReference type="NCBI Taxonomy" id="48467"/>
    <lineage>
        <taxon>Bacteria</taxon>
        <taxon>Pseudomonadati</taxon>
        <taxon>Verrucomicrobiota</taxon>
        <taxon>Verrucomicrobiia</taxon>
        <taxon>Verrucomicrobiales</taxon>
        <taxon>Verrucomicrobiaceae</taxon>
        <taxon>Prosthecobacter</taxon>
    </lineage>
</organism>
<reference evidence="2" key="1">
    <citation type="submission" date="2017-02" db="EMBL/GenBank/DDBJ databases">
        <authorList>
            <person name="Varghese N."/>
            <person name="Submissions S."/>
        </authorList>
    </citation>
    <scope>NUCLEOTIDE SEQUENCE [LARGE SCALE GENOMIC DNA]</scope>
    <source>
        <strain evidence="2">ATCC 700200</strain>
    </source>
</reference>
<keyword evidence="2" id="KW-1185">Reference proteome</keyword>
<evidence type="ECO:0000313" key="1">
    <source>
        <dbReference type="EMBL" id="SKB07633.1"/>
    </source>
</evidence>
<accession>A0A1T4Z164</accession>
<evidence type="ECO:0000313" key="2">
    <source>
        <dbReference type="Proteomes" id="UP000190774"/>
    </source>
</evidence>
<dbReference type="EMBL" id="FUYE01000024">
    <property type="protein sequence ID" value="SKB07633.1"/>
    <property type="molecule type" value="Genomic_DNA"/>
</dbReference>
<gene>
    <name evidence="1" type="ORF">SAMN02745166_04735</name>
</gene>
<proteinExistence type="predicted"/>